<dbReference type="Gene3D" id="6.20.50.110">
    <property type="entry name" value="Methyltransferase, zinc-binding domain"/>
    <property type="match status" value="1"/>
</dbReference>
<dbReference type="OrthoDB" id="9815644at2"/>
<dbReference type="InterPro" id="IPR029063">
    <property type="entry name" value="SAM-dependent_MTases_sf"/>
</dbReference>
<keyword evidence="3" id="KW-0489">Methyltransferase</keyword>
<dbReference type="Gene3D" id="6.10.250.3100">
    <property type="match status" value="1"/>
</dbReference>
<accession>A0A0M2PRG8</accession>
<evidence type="ECO:0000313" key="3">
    <source>
        <dbReference type="EMBL" id="KKI99140.1"/>
    </source>
</evidence>
<keyword evidence="4" id="KW-1185">Reference proteome</keyword>
<dbReference type="PANTHER" id="PTHR43861">
    <property type="entry name" value="TRANS-ACONITATE 2-METHYLTRANSFERASE-RELATED"/>
    <property type="match status" value="1"/>
</dbReference>
<feature type="domain" description="Methyltransferase putative zinc binding" evidence="1">
    <location>
        <begin position="21"/>
        <end position="82"/>
    </location>
</feature>
<dbReference type="Pfam" id="PF08484">
    <property type="entry name" value="Methyltransf_14"/>
    <property type="match status" value="1"/>
</dbReference>
<dbReference type="Pfam" id="PF08421">
    <property type="entry name" value="Methyltransf_13"/>
    <property type="match status" value="1"/>
</dbReference>
<dbReference type="STRING" id="317619.GCA_000332315_02200"/>
<dbReference type="Pfam" id="PF13489">
    <property type="entry name" value="Methyltransf_23"/>
    <property type="match status" value="1"/>
</dbReference>
<dbReference type="GO" id="GO:0008168">
    <property type="term" value="F:methyltransferase activity"/>
    <property type="evidence" value="ECO:0007669"/>
    <property type="project" value="UniProtKB-KW"/>
</dbReference>
<dbReference type="Proteomes" id="UP000034681">
    <property type="component" value="Unassembled WGS sequence"/>
</dbReference>
<organism evidence="3 4">
    <name type="scientific">Prochlorothrix hollandica PCC 9006 = CALU 1027</name>
    <dbReference type="NCBI Taxonomy" id="317619"/>
    <lineage>
        <taxon>Bacteria</taxon>
        <taxon>Bacillati</taxon>
        <taxon>Cyanobacteriota</taxon>
        <taxon>Cyanophyceae</taxon>
        <taxon>Prochlorotrichales</taxon>
        <taxon>Prochlorotrichaceae</taxon>
        <taxon>Prochlorothrix</taxon>
    </lineage>
</organism>
<dbReference type="Gene3D" id="3.40.50.720">
    <property type="entry name" value="NAD(P)-binding Rossmann-like Domain"/>
    <property type="match status" value="1"/>
</dbReference>
<protein>
    <submittedName>
        <fullName evidence="3">SAM-dependent methyltransferase</fullName>
    </submittedName>
</protein>
<dbReference type="CDD" id="cd02440">
    <property type="entry name" value="AdoMet_MTases"/>
    <property type="match status" value="1"/>
</dbReference>
<dbReference type="AlphaFoldDB" id="A0A0M2PRG8"/>
<dbReference type="RefSeq" id="WP_044076672.1">
    <property type="nucleotide sequence ID" value="NZ_KB235937.1"/>
</dbReference>
<sequence length="426" mass="46612">MATEQLSSSSSLASAMTPYCCRHCGSRLPPPFLDLGHQPPSNAYRTAEQLEEPELSYPLRLYVCPDCWLVQIPAYASAQTLFQADYAYFSSVSSSWVEHSRRYVAQIVERCGLGSASWVVELAANDGYLLQFMVQRGVPCLGIEPTAATAAAARGKGIPVEEVFFGLGEAQRLAAAGQQADLVIGNNVLAHVPDVNDFVAGIKALLKPGGVVTLEFPHLLQLLRWNQFDTVYHEHFSYFSLGVVQRIFGRAGLEVFDVEELPTHGGSLRVYGQHPEARAEGVRARVGELVERERGFGLEEMGCYGAFQGRVDRLKDEFVGFLLEAKRAGRSICGYGAAAKGNTLLNYGGVKRDLLPWVCDAALSKQGKFLPGSHIPIVAPSFLEQNPPDILLVLPWNLATEIRGLYQSLANRGTQFVTVIPQLQVL</sequence>
<evidence type="ECO:0000259" key="1">
    <source>
        <dbReference type="Pfam" id="PF08421"/>
    </source>
</evidence>
<dbReference type="GO" id="GO:0032259">
    <property type="term" value="P:methylation"/>
    <property type="evidence" value="ECO:0007669"/>
    <property type="project" value="UniProtKB-KW"/>
</dbReference>
<proteinExistence type="predicted"/>
<feature type="domain" description="C-methyltransferase" evidence="2">
    <location>
        <begin position="262"/>
        <end position="421"/>
    </location>
</feature>
<dbReference type="EMBL" id="AJTX02000006">
    <property type="protein sequence ID" value="KKI99140.1"/>
    <property type="molecule type" value="Genomic_DNA"/>
</dbReference>
<gene>
    <name evidence="3" type="ORF">PROH_15305</name>
</gene>
<dbReference type="InterPro" id="IPR038576">
    <property type="entry name" value="Methyltransf_Zn-bd_dom_put_sf"/>
</dbReference>
<dbReference type="SUPFAM" id="SSF53335">
    <property type="entry name" value="S-adenosyl-L-methionine-dependent methyltransferases"/>
    <property type="match status" value="1"/>
</dbReference>
<comment type="caution">
    <text evidence="3">The sequence shown here is derived from an EMBL/GenBank/DDBJ whole genome shotgun (WGS) entry which is preliminary data.</text>
</comment>
<evidence type="ECO:0000259" key="2">
    <source>
        <dbReference type="Pfam" id="PF08484"/>
    </source>
</evidence>
<name>A0A0M2PRG8_PROHO</name>
<dbReference type="InterPro" id="IPR013691">
    <property type="entry name" value="MeTrfase_14"/>
</dbReference>
<evidence type="ECO:0000313" key="4">
    <source>
        <dbReference type="Proteomes" id="UP000034681"/>
    </source>
</evidence>
<reference evidence="3" key="1">
    <citation type="submission" date="2012-04" db="EMBL/GenBank/DDBJ databases">
        <authorList>
            <person name="Borisov I.G."/>
            <person name="Ivanikova N.V."/>
            <person name="Pinevich A.V."/>
        </authorList>
    </citation>
    <scope>NUCLEOTIDE SEQUENCE</scope>
    <source>
        <strain evidence="3">CALU 1027</strain>
    </source>
</reference>
<dbReference type="eggNOG" id="COG0500">
    <property type="taxonomic scope" value="Bacteria"/>
</dbReference>
<dbReference type="PANTHER" id="PTHR43861:SF5">
    <property type="entry name" value="BLL5978 PROTEIN"/>
    <property type="match status" value="1"/>
</dbReference>
<keyword evidence="3" id="KW-0808">Transferase</keyword>
<dbReference type="Gene3D" id="3.40.50.150">
    <property type="entry name" value="Vaccinia Virus protein VP39"/>
    <property type="match status" value="1"/>
</dbReference>
<dbReference type="InterPro" id="IPR013630">
    <property type="entry name" value="Methyltransf_Zn-bd_dom_put"/>
</dbReference>